<feature type="transmembrane region" description="Helical" evidence="1">
    <location>
        <begin position="12"/>
        <end position="30"/>
    </location>
</feature>
<dbReference type="GO" id="GO:0022904">
    <property type="term" value="P:respiratory electron transport chain"/>
    <property type="evidence" value="ECO:0007669"/>
    <property type="project" value="InterPro"/>
</dbReference>
<dbReference type="RefSeq" id="WP_108548230.1">
    <property type="nucleotide sequence ID" value="NZ_CP028904.1"/>
</dbReference>
<name>A0A2R4VU63_9PROT</name>
<evidence type="ECO:0000313" key="2">
    <source>
        <dbReference type="EMBL" id="AWB07954.1"/>
    </source>
</evidence>
<dbReference type="InterPro" id="IPR016174">
    <property type="entry name" value="Di-haem_cyt_TM"/>
</dbReference>
<dbReference type="SUPFAM" id="SSF81342">
    <property type="entry name" value="Transmembrane di-heme cytochromes"/>
    <property type="match status" value="1"/>
</dbReference>
<feature type="transmembrane region" description="Helical" evidence="1">
    <location>
        <begin position="42"/>
        <end position="62"/>
    </location>
</feature>
<geneLocation type="plasmid" evidence="2 3">
    <name>pYZ3</name>
</geneLocation>
<keyword evidence="1" id="KW-0472">Membrane</keyword>
<dbReference type="OrthoDB" id="7304801at2"/>
<evidence type="ECO:0008006" key="4">
    <source>
        <dbReference type="Google" id="ProtNLM"/>
    </source>
</evidence>
<keyword evidence="3" id="KW-1185">Reference proteome</keyword>
<proteinExistence type="predicted"/>
<reference evidence="2 3" key="1">
    <citation type="submission" date="2018-04" db="EMBL/GenBank/DDBJ databases">
        <title>Complete genome sequence of the nitrogen-fixing bacterium Azospirillum humicireducens type strain SgZ-5.</title>
        <authorList>
            <person name="Yu Z."/>
        </authorList>
    </citation>
    <scope>NUCLEOTIDE SEQUENCE [LARGE SCALE GENOMIC DNA]</scope>
    <source>
        <strain evidence="2 3">SgZ-5</strain>
        <plasmid evidence="2 3">pYZ3</plasmid>
    </source>
</reference>
<dbReference type="AlphaFoldDB" id="A0A2R4VU63"/>
<keyword evidence="2" id="KW-0614">Plasmid</keyword>
<organism evidence="2 3">
    <name type="scientific">Azospirillum humicireducens</name>
    <dbReference type="NCBI Taxonomy" id="1226968"/>
    <lineage>
        <taxon>Bacteria</taxon>
        <taxon>Pseudomonadati</taxon>
        <taxon>Pseudomonadota</taxon>
        <taxon>Alphaproteobacteria</taxon>
        <taxon>Rhodospirillales</taxon>
        <taxon>Azospirillaceae</taxon>
        <taxon>Azospirillum</taxon>
    </lineage>
</organism>
<sequence>MANRKPTVAERTFLLLFHATVSGGFLVAYLTGDEDTYGMHVFSGYAVLAALALRAVAGVAVAEGSPLRFPKPAVRPVLDWLARLLTGDAKARAERSPLIAWVAVPLLAGVGLAAISGAGADFVVKLEDLHEALGEAALWIVAMHVGLVLWLHWLMRLRPMTVPRWPSRRPDPSRRVNP</sequence>
<dbReference type="KEGG" id="ahu:A6A40_23210"/>
<gene>
    <name evidence="2" type="ORF">A6A40_23210</name>
</gene>
<evidence type="ECO:0000256" key="1">
    <source>
        <dbReference type="SAM" id="Phobius"/>
    </source>
</evidence>
<evidence type="ECO:0000313" key="3">
    <source>
        <dbReference type="Proteomes" id="UP000077405"/>
    </source>
</evidence>
<keyword evidence="1" id="KW-1133">Transmembrane helix</keyword>
<protein>
    <recommendedName>
        <fullName evidence="4">Cytochrome B</fullName>
    </recommendedName>
</protein>
<dbReference type="EMBL" id="CP028904">
    <property type="protein sequence ID" value="AWB07954.1"/>
    <property type="molecule type" value="Genomic_DNA"/>
</dbReference>
<feature type="transmembrane region" description="Helical" evidence="1">
    <location>
        <begin position="98"/>
        <end position="124"/>
    </location>
</feature>
<keyword evidence="1" id="KW-0812">Transmembrane</keyword>
<feature type="transmembrane region" description="Helical" evidence="1">
    <location>
        <begin position="136"/>
        <end position="155"/>
    </location>
</feature>
<accession>A0A2R4VU63</accession>
<dbReference type="GO" id="GO:0016020">
    <property type="term" value="C:membrane"/>
    <property type="evidence" value="ECO:0007669"/>
    <property type="project" value="InterPro"/>
</dbReference>
<dbReference type="Proteomes" id="UP000077405">
    <property type="component" value="Plasmid pYZ3"/>
</dbReference>